<keyword evidence="3" id="KW-0963">Cytoplasm</keyword>
<evidence type="ECO:0000256" key="10">
    <source>
        <dbReference type="ARBA" id="ARBA00023242"/>
    </source>
</evidence>
<dbReference type="InterPro" id="IPR002893">
    <property type="entry name" value="Znf_MYND"/>
</dbReference>
<dbReference type="PANTHER" id="PTHR46165">
    <property type="entry name" value="SET AND MYND DOMAIN-CONTAINING PROTEIN 4"/>
    <property type="match status" value="1"/>
</dbReference>
<dbReference type="Gene3D" id="6.10.140.2220">
    <property type="match status" value="1"/>
</dbReference>
<dbReference type="Gene3D" id="1.10.220.160">
    <property type="match status" value="1"/>
</dbReference>
<dbReference type="Pfam" id="PF01753">
    <property type="entry name" value="zf-MYND"/>
    <property type="match status" value="1"/>
</dbReference>
<evidence type="ECO:0000256" key="13">
    <source>
        <dbReference type="ARBA" id="ARBA00093635"/>
    </source>
</evidence>
<evidence type="ECO:0000256" key="4">
    <source>
        <dbReference type="ARBA" id="ARBA00022603"/>
    </source>
</evidence>
<dbReference type="PROSITE" id="PS50280">
    <property type="entry name" value="SET"/>
    <property type="match status" value="1"/>
</dbReference>
<comment type="caution">
    <text evidence="18">The sequence shown here is derived from an EMBL/GenBank/DDBJ whole genome shotgun (WGS) entry which is preliminary data.</text>
</comment>
<evidence type="ECO:0000259" key="17">
    <source>
        <dbReference type="PROSITE" id="PS50865"/>
    </source>
</evidence>
<evidence type="ECO:0000256" key="3">
    <source>
        <dbReference type="ARBA" id="ARBA00022490"/>
    </source>
</evidence>
<evidence type="ECO:0000256" key="2">
    <source>
        <dbReference type="ARBA" id="ARBA00004496"/>
    </source>
</evidence>
<dbReference type="GO" id="GO:0008757">
    <property type="term" value="F:S-adenosylmethionine-dependent methyltransferase activity"/>
    <property type="evidence" value="ECO:0007669"/>
    <property type="project" value="UniProtKB-ARBA"/>
</dbReference>
<dbReference type="GO" id="GO:0005634">
    <property type="term" value="C:nucleus"/>
    <property type="evidence" value="ECO:0007669"/>
    <property type="project" value="UniProtKB-SubCell"/>
</dbReference>
<evidence type="ECO:0000256" key="9">
    <source>
        <dbReference type="ARBA" id="ARBA00022833"/>
    </source>
</evidence>
<organism evidence="18 19">
    <name type="scientific">Cherax quadricarinatus</name>
    <name type="common">Australian red claw crayfish</name>
    <dbReference type="NCBI Taxonomy" id="27406"/>
    <lineage>
        <taxon>Eukaryota</taxon>
        <taxon>Metazoa</taxon>
        <taxon>Ecdysozoa</taxon>
        <taxon>Arthropoda</taxon>
        <taxon>Crustacea</taxon>
        <taxon>Multicrustacea</taxon>
        <taxon>Malacostraca</taxon>
        <taxon>Eumalacostraca</taxon>
        <taxon>Eucarida</taxon>
        <taxon>Decapoda</taxon>
        <taxon>Pleocyemata</taxon>
        <taxon>Astacidea</taxon>
        <taxon>Parastacoidea</taxon>
        <taxon>Parastacidae</taxon>
        <taxon>Cherax</taxon>
    </lineage>
</organism>
<proteinExistence type="predicted"/>
<dbReference type="SUPFAM" id="SSF48452">
    <property type="entry name" value="TPR-like"/>
    <property type="match status" value="1"/>
</dbReference>
<dbReference type="GO" id="GO:0032259">
    <property type="term" value="P:methylation"/>
    <property type="evidence" value="ECO:0007669"/>
    <property type="project" value="UniProtKB-KW"/>
</dbReference>
<feature type="non-terminal residue" evidence="18">
    <location>
        <position position="1"/>
    </location>
</feature>
<evidence type="ECO:0000256" key="12">
    <source>
        <dbReference type="ARBA" id="ARBA00093423"/>
    </source>
</evidence>
<keyword evidence="8 15" id="KW-0863">Zinc-finger</keyword>
<dbReference type="SUPFAM" id="SSF82199">
    <property type="entry name" value="SET domain"/>
    <property type="match status" value="1"/>
</dbReference>
<feature type="domain" description="SET" evidence="16">
    <location>
        <begin position="208"/>
        <end position="494"/>
    </location>
</feature>
<dbReference type="PANTHER" id="PTHR46165:SF2">
    <property type="entry name" value="SET AND MYND DOMAIN-CONTAINING PROTEIN 4"/>
    <property type="match status" value="1"/>
</dbReference>
<evidence type="ECO:0000256" key="14">
    <source>
        <dbReference type="ARBA" id="ARBA00093680"/>
    </source>
</evidence>
<comment type="subcellular location">
    <subcellularLocation>
        <location evidence="2">Cytoplasm</location>
    </subcellularLocation>
    <subcellularLocation>
        <location evidence="1">Nucleus</location>
    </subcellularLocation>
</comment>
<keyword evidence="6" id="KW-0949">S-adenosyl-L-methionine</keyword>
<dbReference type="GO" id="GO:0005737">
    <property type="term" value="C:cytoplasm"/>
    <property type="evidence" value="ECO:0007669"/>
    <property type="project" value="UniProtKB-SubCell"/>
</dbReference>
<comment type="function">
    <text evidence="12">Protein-lysine N-methyltransferase. Monomethylates PRMT5, modulating its transcriptional activity. May also act as a histone methyltransferase. Plays a critical role in cardiac development. Acts as a key epigenetic regulator of gene expression during cardiac development via its dual activities as a methyltransferase and negative regulator of HDAC1.</text>
</comment>
<evidence type="ECO:0000256" key="6">
    <source>
        <dbReference type="ARBA" id="ARBA00022691"/>
    </source>
</evidence>
<feature type="domain" description="MYND-type" evidence="17">
    <location>
        <begin position="253"/>
        <end position="292"/>
    </location>
</feature>
<comment type="catalytic activity">
    <reaction evidence="11">
        <text>L-lysyl-[protein] + S-adenosyl-L-methionine = N(6)-methyl-L-lysyl-[protein] + S-adenosyl-L-homocysteine + H(+)</text>
        <dbReference type="Rhea" id="RHEA:51736"/>
        <dbReference type="Rhea" id="RHEA-COMP:9752"/>
        <dbReference type="Rhea" id="RHEA-COMP:13053"/>
        <dbReference type="ChEBI" id="CHEBI:15378"/>
        <dbReference type="ChEBI" id="CHEBI:29969"/>
        <dbReference type="ChEBI" id="CHEBI:57856"/>
        <dbReference type="ChEBI" id="CHEBI:59789"/>
        <dbReference type="ChEBI" id="CHEBI:61929"/>
    </reaction>
</comment>
<name>A0AAW0XLJ1_CHEQU</name>
<keyword evidence="10" id="KW-0539">Nucleus</keyword>
<dbReference type="GO" id="GO:0008276">
    <property type="term" value="F:protein methyltransferase activity"/>
    <property type="evidence" value="ECO:0007669"/>
    <property type="project" value="UniProtKB-ARBA"/>
</dbReference>
<protein>
    <recommendedName>
        <fullName evidence="13">Protein-lysine N-methyltransferase SMYD4</fullName>
    </recommendedName>
    <alternativeName>
        <fullName evidence="14">SET and MYND domain-containing protein 4</fullName>
    </alternativeName>
</protein>
<dbReference type="Pfam" id="PF00856">
    <property type="entry name" value="SET"/>
    <property type="match status" value="1"/>
</dbReference>
<gene>
    <name evidence="18" type="ORF">OTU49_003098</name>
</gene>
<dbReference type="InterPro" id="IPR001214">
    <property type="entry name" value="SET_dom"/>
</dbReference>
<evidence type="ECO:0000256" key="11">
    <source>
        <dbReference type="ARBA" id="ARBA00048985"/>
    </source>
</evidence>
<dbReference type="SUPFAM" id="SSF144232">
    <property type="entry name" value="HIT/MYND zinc finger-like"/>
    <property type="match status" value="1"/>
</dbReference>
<dbReference type="PROSITE" id="PS50865">
    <property type="entry name" value="ZF_MYND_2"/>
    <property type="match status" value="1"/>
</dbReference>
<evidence type="ECO:0000256" key="7">
    <source>
        <dbReference type="ARBA" id="ARBA00022723"/>
    </source>
</evidence>
<dbReference type="Gene3D" id="1.25.40.10">
    <property type="entry name" value="Tetratricopeptide repeat domain"/>
    <property type="match status" value="1"/>
</dbReference>
<dbReference type="GO" id="GO:0008270">
    <property type="term" value="F:zinc ion binding"/>
    <property type="evidence" value="ECO:0007669"/>
    <property type="project" value="UniProtKB-KW"/>
</dbReference>
<dbReference type="InterPro" id="IPR046341">
    <property type="entry name" value="SET_dom_sf"/>
</dbReference>
<dbReference type="GO" id="GO:0042826">
    <property type="term" value="F:histone deacetylase binding"/>
    <property type="evidence" value="ECO:0007669"/>
    <property type="project" value="TreeGrafter"/>
</dbReference>
<evidence type="ECO:0000259" key="16">
    <source>
        <dbReference type="PROSITE" id="PS50280"/>
    </source>
</evidence>
<evidence type="ECO:0000256" key="5">
    <source>
        <dbReference type="ARBA" id="ARBA00022679"/>
    </source>
</evidence>
<keyword evidence="7" id="KW-0479">Metal-binding</keyword>
<keyword evidence="9" id="KW-0862">Zinc</keyword>
<dbReference type="Gene3D" id="2.170.270.10">
    <property type="entry name" value="SET domain"/>
    <property type="match status" value="1"/>
</dbReference>
<dbReference type="InterPro" id="IPR052097">
    <property type="entry name" value="SET-MYND_domain_protein"/>
</dbReference>
<evidence type="ECO:0000256" key="1">
    <source>
        <dbReference type="ARBA" id="ARBA00004123"/>
    </source>
</evidence>
<keyword evidence="5" id="KW-0808">Transferase</keyword>
<dbReference type="InterPro" id="IPR011990">
    <property type="entry name" value="TPR-like_helical_dom_sf"/>
</dbReference>
<sequence>FESLTGRFIRMLLLNNKILELRTKMTSEYTTEEMFSYIWNLEEAQRCLTPVSIPPTKSESISLMNWRKGENAYQIRDLDQALKWYNLAILSAPHPDILADNVKTHDREMYGALAQGYESRSLVLFDLKQYEKCSRDINYALELGCKNISHKTLLETKAKCQKVMSGRKGKPFDSLAESLKSSHLSFAYTNPEPPKLEAVNPTMPSLNSSVKLTYTPSQGRYLIAENDIYPGEVVSVDDGYCNTVFMEMSKMHCTVCIRRSMAPLPCPNCNMVIFCSEECRKEGLSGIHWQECPILPTFDALDMGRNPALAYRIMMKTSHAKLKEMIPLLQLEAKNQSPENLGFNNEGIYDEKHYRSVYHLVTNKEKRSSDDVLRRCIQAFIVTKLLHLSGRYFLTSEGEPFAPSHKDFVLTGGTLIHHMMNLICNAKAIAYLKASVSVSQLSNEQMCGSGIYPASSLMNHSCNPSCSTFFYGKTEVVRAVRFIPAGKQLTILYGCNFTDSIRSVRISSLLTQYHFQCKCEACEYYWQPLTDLSPLSLLKCTKCHEAINPFTKVCPKCHLNYGQKEGASVAPYNYKLTDTKIQKFQEKFKIVRENIYIKGNHSDEDLKVVCILIKLLCKYVKEPCPLLMDAINTLCYLLCKRGSCVYFKSDL</sequence>
<dbReference type="CDD" id="cd10536">
    <property type="entry name" value="SET_SMYD4"/>
    <property type="match status" value="1"/>
</dbReference>
<accession>A0AAW0XLJ1</accession>
<evidence type="ECO:0000313" key="18">
    <source>
        <dbReference type="EMBL" id="KAK8740198.1"/>
    </source>
</evidence>
<dbReference type="GO" id="GO:0008170">
    <property type="term" value="F:N-methyltransferase activity"/>
    <property type="evidence" value="ECO:0007669"/>
    <property type="project" value="UniProtKB-ARBA"/>
</dbReference>
<keyword evidence="19" id="KW-1185">Reference proteome</keyword>
<evidence type="ECO:0000256" key="8">
    <source>
        <dbReference type="ARBA" id="ARBA00022771"/>
    </source>
</evidence>
<reference evidence="18 19" key="1">
    <citation type="journal article" date="2024" name="BMC Genomics">
        <title>Genome assembly of redclaw crayfish (Cherax quadricarinatus) provides insights into its immune adaptation and hypoxia tolerance.</title>
        <authorList>
            <person name="Liu Z."/>
            <person name="Zheng J."/>
            <person name="Li H."/>
            <person name="Fang K."/>
            <person name="Wang S."/>
            <person name="He J."/>
            <person name="Zhou D."/>
            <person name="Weng S."/>
            <person name="Chi M."/>
            <person name="Gu Z."/>
            <person name="He J."/>
            <person name="Li F."/>
            <person name="Wang M."/>
        </authorList>
    </citation>
    <scope>NUCLEOTIDE SEQUENCE [LARGE SCALE GENOMIC DNA]</scope>
    <source>
        <strain evidence="18">ZL_2023a</strain>
    </source>
</reference>
<evidence type="ECO:0000256" key="15">
    <source>
        <dbReference type="PROSITE-ProRule" id="PRU00134"/>
    </source>
</evidence>
<dbReference type="Proteomes" id="UP001445076">
    <property type="component" value="Unassembled WGS sequence"/>
</dbReference>
<dbReference type="EMBL" id="JARKIK010000034">
    <property type="protein sequence ID" value="KAK8740198.1"/>
    <property type="molecule type" value="Genomic_DNA"/>
</dbReference>
<dbReference type="InterPro" id="IPR044421">
    <property type="entry name" value="SMYD4_SET"/>
</dbReference>
<keyword evidence="4" id="KW-0489">Methyltransferase</keyword>
<evidence type="ECO:0000313" key="19">
    <source>
        <dbReference type="Proteomes" id="UP001445076"/>
    </source>
</evidence>
<dbReference type="AlphaFoldDB" id="A0AAW0XLJ1"/>